<dbReference type="Proteomes" id="UP001159363">
    <property type="component" value="Chromosome 1"/>
</dbReference>
<feature type="region of interest" description="Disordered" evidence="1">
    <location>
        <begin position="204"/>
        <end position="229"/>
    </location>
</feature>
<evidence type="ECO:0000313" key="2">
    <source>
        <dbReference type="EMBL" id="KAJ8897502.1"/>
    </source>
</evidence>
<keyword evidence="3" id="KW-1185">Reference proteome</keyword>
<comment type="caution">
    <text evidence="2">The sequence shown here is derived from an EMBL/GenBank/DDBJ whole genome shotgun (WGS) entry which is preliminary data.</text>
</comment>
<name>A0ABQ9ILY1_9NEOP</name>
<proteinExistence type="predicted"/>
<dbReference type="EMBL" id="JARBHB010000001">
    <property type="protein sequence ID" value="KAJ8897502.1"/>
    <property type="molecule type" value="Genomic_DNA"/>
</dbReference>
<accession>A0ABQ9ILY1</accession>
<gene>
    <name evidence="2" type="ORF">PR048_002849</name>
</gene>
<evidence type="ECO:0000256" key="1">
    <source>
        <dbReference type="SAM" id="MobiDB-lite"/>
    </source>
</evidence>
<reference evidence="2 3" key="1">
    <citation type="submission" date="2023-02" db="EMBL/GenBank/DDBJ databases">
        <title>LHISI_Scaffold_Assembly.</title>
        <authorList>
            <person name="Stuart O.P."/>
            <person name="Cleave R."/>
            <person name="Magrath M.J.L."/>
            <person name="Mikheyev A.S."/>
        </authorList>
    </citation>
    <scope>NUCLEOTIDE SEQUENCE [LARGE SCALE GENOMIC DNA]</scope>
    <source>
        <strain evidence="2">Daus_M_001</strain>
        <tissue evidence="2">Leg muscle</tissue>
    </source>
</reference>
<organism evidence="2 3">
    <name type="scientific">Dryococelus australis</name>
    <dbReference type="NCBI Taxonomy" id="614101"/>
    <lineage>
        <taxon>Eukaryota</taxon>
        <taxon>Metazoa</taxon>
        <taxon>Ecdysozoa</taxon>
        <taxon>Arthropoda</taxon>
        <taxon>Hexapoda</taxon>
        <taxon>Insecta</taxon>
        <taxon>Pterygota</taxon>
        <taxon>Neoptera</taxon>
        <taxon>Polyneoptera</taxon>
        <taxon>Phasmatodea</taxon>
        <taxon>Verophasmatodea</taxon>
        <taxon>Anareolatae</taxon>
        <taxon>Phasmatidae</taxon>
        <taxon>Eurycanthinae</taxon>
        <taxon>Dryococelus</taxon>
    </lineage>
</organism>
<sequence length="450" mass="49731">MRTYDKVRSGSGPVLTGSPTIAHHTITLHCRWCSTCGTQCGFSIRQVLAYPCRGVHRHVPTHRVDVSRPQQSFVALVLWKSYHLVTRHVFKFLVSFAAIRFMRSEVISAHLCNKDLRAPGERQLASHQGEPGSIRGLVTGFPQVGIVPDDAAARRVFSGISRFPPPLHFSAAPHSPHFTLIVSQDLNGKSIPDLSTLHRKAITSHRHPHNDVAPPRPGPEHPSHHRRRLQKNSLLAHVQYVAGALSPYRLFTLYPLTSLGLLSSSLSQRRIQHTNSVPATYVPPLGLRSGRCCEPPALVDSGGCGGRVHHPPCFMRLESSFACVSMHDIRQVLLAVRVIPEAPCFRTFEMMMMMMFCNTAFAGRVAVIIPILSATSEVVNQLLSKSGHFCNFSLGSSQMLTTHKGAHISTSTTHHVVGRGNHRQSRDERQVVTLTLQEVEAMPVRNPLTA</sequence>
<evidence type="ECO:0000313" key="3">
    <source>
        <dbReference type="Proteomes" id="UP001159363"/>
    </source>
</evidence>
<protein>
    <submittedName>
        <fullName evidence="2">Uncharacterized protein</fullName>
    </submittedName>
</protein>